<name>A0A167VG13_9HYPO</name>
<dbReference type="Proteomes" id="UP000078544">
    <property type="component" value="Unassembled WGS sequence"/>
</dbReference>
<sequence>MPPATPSASFSSLPSEIRIKIYEQVLKTKSRLTLDDTCWPERWPEHLNISLLRTNKLIHREASPVFYGQNCLDFVGRSSEFAHQFFTTIGASNASCIRHIQINFPLLDPGSYGSALGTASNELLTSIQDACPDLRTITSTIYLTSAEVNRAYNEWTDQEIVTALQVIDTRFRASPHLQEIIVDGACTCLLGVVYSETVNSLGWRINEGLPNWGSDEYYWEEEHGHDFDWHDFEWDEYEVDFMDNDSEIGYDSDDNGLVPVDDFGFV</sequence>
<evidence type="ECO:0008006" key="3">
    <source>
        <dbReference type="Google" id="ProtNLM"/>
    </source>
</evidence>
<dbReference type="OrthoDB" id="62952at2759"/>
<proteinExistence type="predicted"/>
<reference evidence="1 2" key="1">
    <citation type="journal article" date="2016" name="Genome Biol. Evol.">
        <title>Divergent and convergent evolution of fungal pathogenicity.</title>
        <authorList>
            <person name="Shang Y."/>
            <person name="Xiao G."/>
            <person name="Zheng P."/>
            <person name="Cen K."/>
            <person name="Zhan S."/>
            <person name="Wang C."/>
        </authorList>
    </citation>
    <scope>NUCLEOTIDE SEQUENCE [LARGE SCALE GENOMIC DNA]</scope>
    <source>
        <strain evidence="1 2">RCEF 2490</strain>
    </source>
</reference>
<dbReference type="InterPro" id="IPR038883">
    <property type="entry name" value="AN11006-like"/>
</dbReference>
<dbReference type="PANTHER" id="PTHR42085:SF1">
    <property type="entry name" value="F-BOX DOMAIN-CONTAINING PROTEIN"/>
    <property type="match status" value="1"/>
</dbReference>
<dbReference type="AlphaFoldDB" id="A0A167VG13"/>
<gene>
    <name evidence="1" type="ORF">AAL_08388</name>
</gene>
<evidence type="ECO:0000313" key="2">
    <source>
        <dbReference type="Proteomes" id="UP000078544"/>
    </source>
</evidence>
<organism evidence="1 2">
    <name type="scientific">Moelleriella libera RCEF 2490</name>
    <dbReference type="NCBI Taxonomy" id="1081109"/>
    <lineage>
        <taxon>Eukaryota</taxon>
        <taxon>Fungi</taxon>
        <taxon>Dikarya</taxon>
        <taxon>Ascomycota</taxon>
        <taxon>Pezizomycotina</taxon>
        <taxon>Sordariomycetes</taxon>
        <taxon>Hypocreomycetidae</taxon>
        <taxon>Hypocreales</taxon>
        <taxon>Clavicipitaceae</taxon>
        <taxon>Moelleriella</taxon>
    </lineage>
</organism>
<keyword evidence="2" id="KW-1185">Reference proteome</keyword>
<dbReference type="STRING" id="1081109.A0A167VG13"/>
<evidence type="ECO:0000313" key="1">
    <source>
        <dbReference type="EMBL" id="KZZ87477.1"/>
    </source>
</evidence>
<comment type="caution">
    <text evidence="1">The sequence shown here is derived from an EMBL/GenBank/DDBJ whole genome shotgun (WGS) entry which is preliminary data.</text>
</comment>
<accession>A0A167VG13</accession>
<dbReference type="EMBL" id="AZGY01000037">
    <property type="protein sequence ID" value="KZZ87477.1"/>
    <property type="molecule type" value="Genomic_DNA"/>
</dbReference>
<dbReference type="PANTHER" id="PTHR42085">
    <property type="entry name" value="F-BOX DOMAIN-CONTAINING PROTEIN"/>
    <property type="match status" value="1"/>
</dbReference>
<protein>
    <recommendedName>
        <fullName evidence="3">F-box domain-containing protein</fullName>
    </recommendedName>
</protein>